<feature type="transmembrane region" description="Helical" evidence="8">
    <location>
        <begin position="134"/>
        <end position="154"/>
    </location>
</feature>
<feature type="transmembrane region" description="Helical" evidence="8">
    <location>
        <begin position="199"/>
        <end position="225"/>
    </location>
</feature>
<comment type="caution">
    <text evidence="9">The sequence shown here is derived from an EMBL/GenBank/DDBJ whole genome shotgun (WGS) entry which is preliminary data.</text>
</comment>
<evidence type="ECO:0000256" key="2">
    <source>
        <dbReference type="ARBA" id="ARBA00007935"/>
    </source>
</evidence>
<organism evidence="9 10">
    <name type="scientific">Breznakia blatticola</name>
    <dbReference type="NCBI Taxonomy" id="1754012"/>
    <lineage>
        <taxon>Bacteria</taxon>
        <taxon>Bacillati</taxon>
        <taxon>Bacillota</taxon>
        <taxon>Erysipelotrichia</taxon>
        <taxon>Erysipelotrichales</taxon>
        <taxon>Erysipelotrichaceae</taxon>
        <taxon>Breznakia</taxon>
    </lineage>
</organism>
<dbReference type="CDD" id="cd06550">
    <property type="entry name" value="TM_ABC_iron-siderophores_like"/>
    <property type="match status" value="1"/>
</dbReference>
<keyword evidence="5 8" id="KW-0812">Transmembrane</keyword>
<dbReference type="Proteomes" id="UP000294743">
    <property type="component" value="Unassembled WGS sequence"/>
</dbReference>
<gene>
    <name evidence="9" type="ORF">EDD63_1037</name>
</gene>
<protein>
    <submittedName>
        <fullName evidence="9">Iron complex transport system permease protein</fullName>
    </submittedName>
</protein>
<evidence type="ECO:0000313" key="10">
    <source>
        <dbReference type="Proteomes" id="UP000294743"/>
    </source>
</evidence>
<feature type="transmembrane region" description="Helical" evidence="8">
    <location>
        <begin position="99"/>
        <end position="122"/>
    </location>
</feature>
<dbReference type="OrthoDB" id="9796260at2"/>
<accession>A0A4R8A518</accession>
<feature type="transmembrane region" description="Helical" evidence="8">
    <location>
        <begin position="160"/>
        <end position="178"/>
    </location>
</feature>
<dbReference type="EMBL" id="SODD01000003">
    <property type="protein sequence ID" value="TDW25720.1"/>
    <property type="molecule type" value="Genomic_DNA"/>
</dbReference>
<keyword evidence="3" id="KW-0813">Transport</keyword>
<dbReference type="PANTHER" id="PTHR30472:SF19">
    <property type="entry name" value="PETROBACTIN IMPORT SYSTEM PERMEASE PROTEIN YCLO"/>
    <property type="match status" value="1"/>
</dbReference>
<feature type="transmembrane region" description="Helical" evidence="8">
    <location>
        <begin position="34"/>
        <end position="53"/>
    </location>
</feature>
<evidence type="ECO:0000256" key="7">
    <source>
        <dbReference type="ARBA" id="ARBA00023136"/>
    </source>
</evidence>
<evidence type="ECO:0000256" key="5">
    <source>
        <dbReference type="ARBA" id="ARBA00022692"/>
    </source>
</evidence>
<proteinExistence type="inferred from homology"/>
<dbReference type="RefSeq" id="WP_134167746.1">
    <property type="nucleotide sequence ID" value="NZ_SODD01000003.1"/>
</dbReference>
<comment type="similarity">
    <text evidence="2">Belongs to the binding-protein-dependent transport system permease family. FecCD subfamily.</text>
</comment>
<comment type="subcellular location">
    <subcellularLocation>
        <location evidence="1">Cell membrane</location>
        <topology evidence="1">Multi-pass membrane protein</topology>
    </subcellularLocation>
</comment>
<evidence type="ECO:0000256" key="1">
    <source>
        <dbReference type="ARBA" id="ARBA00004651"/>
    </source>
</evidence>
<evidence type="ECO:0000313" key="9">
    <source>
        <dbReference type="EMBL" id="TDW25720.1"/>
    </source>
</evidence>
<sequence length="349" mass="39053">MKYIKQFTIDQTPSIAKNKHKATTLQKRERSHKWTLVLLAMCTVLACVLYVFVGVRFDHPQLFWYALEIRVPKLIAMLVVALCIGKASMIFQSVIQNTIVTPCLLGMNSLYTLLHTAIVFFFGSASRIASNVNLSFAIDLLVMGVSATFIYGYLFKKTKYNILYVLLIGTVLSSLFGSMQSTMIRVMDPNEYDTLLVSLVASFSNVNTEIILFSIVVVIAISYILRKDFALLDVITLGKEQAINLGVDYDRTIRRLLFGVVLLIAVATALVGPISFLGLIVANIARQMFQTYQHRYLIMGSVLVGMIALIGGQVFVEHIMVYAVPLSVFVTVIGGLYFLYLLLRQKRSI</sequence>
<evidence type="ECO:0000256" key="6">
    <source>
        <dbReference type="ARBA" id="ARBA00022989"/>
    </source>
</evidence>
<feature type="transmembrane region" description="Helical" evidence="8">
    <location>
        <begin position="296"/>
        <end position="316"/>
    </location>
</feature>
<keyword evidence="6 8" id="KW-1133">Transmembrane helix</keyword>
<keyword evidence="4" id="KW-1003">Cell membrane</keyword>
<dbReference type="Gene3D" id="1.10.3470.10">
    <property type="entry name" value="ABC transporter involved in vitamin B12 uptake, BtuC"/>
    <property type="match status" value="1"/>
</dbReference>
<dbReference type="GO" id="GO:0022857">
    <property type="term" value="F:transmembrane transporter activity"/>
    <property type="evidence" value="ECO:0007669"/>
    <property type="project" value="InterPro"/>
</dbReference>
<feature type="transmembrane region" description="Helical" evidence="8">
    <location>
        <begin position="256"/>
        <end position="284"/>
    </location>
</feature>
<dbReference type="AlphaFoldDB" id="A0A4R8A518"/>
<dbReference type="GO" id="GO:0005886">
    <property type="term" value="C:plasma membrane"/>
    <property type="evidence" value="ECO:0007669"/>
    <property type="project" value="UniProtKB-SubCell"/>
</dbReference>
<evidence type="ECO:0000256" key="3">
    <source>
        <dbReference type="ARBA" id="ARBA00022448"/>
    </source>
</evidence>
<dbReference type="InterPro" id="IPR000522">
    <property type="entry name" value="ABC_transptr_permease_BtuC"/>
</dbReference>
<dbReference type="PANTHER" id="PTHR30472">
    <property type="entry name" value="FERRIC ENTEROBACTIN TRANSPORT SYSTEM PERMEASE PROTEIN"/>
    <property type="match status" value="1"/>
</dbReference>
<keyword evidence="7 8" id="KW-0472">Membrane</keyword>
<evidence type="ECO:0000256" key="4">
    <source>
        <dbReference type="ARBA" id="ARBA00022475"/>
    </source>
</evidence>
<reference evidence="9 10" key="1">
    <citation type="submission" date="2019-03" db="EMBL/GenBank/DDBJ databases">
        <title>Genomic Encyclopedia of Type Strains, Phase IV (KMG-IV): sequencing the most valuable type-strain genomes for metagenomic binning, comparative biology and taxonomic classification.</title>
        <authorList>
            <person name="Goeker M."/>
        </authorList>
    </citation>
    <scope>NUCLEOTIDE SEQUENCE [LARGE SCALE GENOMIC DNA]</scope>
    <source>
        <strain evidence="9 10">DSM 28867</strain>
    </source>
</reference>
<dbReference type="GO" id="GO:0033214">
    <property type="term" value="P:siderophore-iron import into cell"/>
    <property type="evidence" value="ECO:0007669"/>
    <property type="project" value="TreeGrafter"/>
</dbReference>
<keyword evidence="10" id="KW-1185">Reference proteome</keyword>
<feature type="transmembrane region" description="Helical" evidence="8">
    <location>
        <begin position="74"/>
        <end position="93"/>
    </location>
</feature>
<dbReference type="SUPFAM" id="SSF81345">
    <property type="entry name" value="ABC transporter involved in vitamin B12 uptake, BtuC"/>
    <property type="match status" value="1"/>
</dbReference>
<feature type="transmembrane region" description="Helical" evidence="8">
    <location>
        <begin position="322"/>
        <end position="343"/>
    </location>
</feature>
<dbReference type="Pfam" id="PF01032">
    <property type="entry name" value="FecCD"/>
    <property type="match status" value="1"/>
</dbReference>
<name>A0A4R8A518_9FIRM</name>
<evidence type="ECO:0000256" key="8">
    <source>
        <dbReference type="SAM" id="Phobius"/>
    </source>
</evidence>
<dbReference type="InterPro" id="IPR037294">
    <property type="entry name" value="ABC_BtuC-like"/>
</dbReference>